<organism evidence="2 3">
    <name type="scientific">Bradyrhizobium rifense</name>
    <dbReference type="NCBI Taxonomy" id="515499"/>
    <lineage>
        <taxon>Bacteria</taxon>
        <taxon>Pseudomonadati</taxon>
        <taxon>Pseudomonadota</taxon>
        <taxon>Alphaproteobacteria</taxon>
        <taxon>Hyphomicrobiales</taxon>
        <taxon>Nitrobacteraceae</taxon>
        <taxon>Bradyrhizobium</taxon>
    </lineage>
</organism>
<evidence type="ECO:0000256" key="1">
    <source>
        <dbReference type="SAM" id="MobiDB-lite"/>
    </source>
</evidence>
<evidence type="ECO:0000313" key="3">
    <source>
        <dbReference type="Proteomes" id="UP000324758"/>
    </source>
</evidence>
<feature type="region of interest" description="Disordered" evidence="1">
    <location>
        <begin position="1"/>
        <end position="22"/>
    </location>
</feature>
<gene>
    <name evidence="2" type="ORF">FXB40_38785</name>
</gene>
<keyword evidence="3" id="KW-1185">Reference proteome</keyword>
<evidence type="ECO:0000313" key="2">
    <source>
        <dbReference type="EMBL" id="TYL88406.1"/>
    </source>
</evidence>
<dbReference type="AlphaFoldDB" id="A0A5D3K978"/>
<name>A0A5D3K978_9BRAD</name>
<dbReference type="OrthoDB" id="8256296at2"/>
<comment type="caution">
    <text evidence="2">The sequence shown here is derived from an EMBL/GenBank/DDBJ whole genome shotgun (WGS) entry which is preliminary data.</text>
</comment>
<protein>
    <submittedName>
        <fullName evidence="2">Uncharacterized protein</fullName>
    </submittedName>
</protein>
<reference evidence="2 3" key="1">
    <citation type="submission" date="2019-08" db="EMBL/GenBank/DDBJ databases">
        <title>Bradyrhizobium hipponensis sp. nov., a rhizobium isolated from a Lupinus angustifolius root nodule in Tunisia.</title>
        <authorList>
            <person name="Off K."/>
            <person name="Rejili M."/>
            <person name="Mars M."/>
            <person name="Brachmann A."/>
            <person name="Marin M."/>
        </authorList>
    </citation>
    <scope>NUCLEOTIDE SEQUENCE [LARGE SCALE GENOMIC DNA]</scope>
    <source>
        <strain evidence="2 3">CTAW71</strain>
    </source>
</reference>
<sequence>MFPRSSLRAQRSNPESFRGGSLDCFAARAPRNDEERAPFIRSTVAPVKSTATRAARRSRPHCPADPARLPGARPRDPGMSRAKPRCRNE</sequence>
<dbReference type="Proteomes" id="UP000324758">
    <property type="component" value="Unassembled WGS sequence"/>
</dbReference>
<accession>A0A5D3K978</accession>
<feature type="region of interest" description="Disordered" evidence="1">
    <location>
        <begin position="47"/>
        <end position="89"/>
    </location>
</feature>
<dbReference type="EMBL" id="VSSS01000067">
    <property type="protein sequence ID" value="TYL88406.1"/>
    <property type="molecule type" value="Genomic_DNA"/>
</dbReference>
<proteinExistence type="predicted"/>